<protein>
    <submittedName>
        <fullName evidence="5">Shikimate dehydrogenase</fullName>
        <ecNumber evidence="5">1.1.1.25</ecNumber>
    </submittedName>
</protein>
<dbReference type="Proteomes" id="UP001596174">
    <property type="component" value="Unassembled WGS sequence"/>
</dbReference>
<proteinExistence type="predicted"/>
<dbReference type="EC" id="1.1.1.25" evidence="5"/>
<comment type="caution">
    <text evidence="5">The sequence shown here is derived from an EMBL/GenBank/DDBJ whole genome shotgun (WGS) entry which is preliminary data.</text>
</comment>
<name>A0ABW1GCF3_9ACTN</name>
<evidence type="ECO:0000259" key="4">
    <source>
        <dbReference type="Pfam" id="PF18317"/>
    </source>
</evidence>
<dbReference type="RefSeq" id="WP_380589430.1">
    <property type="nucleotide sequence ID" value="NZ_JBHSQJ010000146.1"/>
</dbReference>
<sequence>MKRAAVLGSPIAHSLSPVLHTAGYEAVGLEGDWRYDRFEVDEESLPGFLKGLGDPHEGWRGLSLTMPLKRAVIPLLDEVSPTALSVDAVNTVVLHKDGRRTGDNTDVPGLVNALAERGATSVEGAAVLGGGATAASTLAALSRVCRGEVRAYVRSAERAAEVRGIGERLGVDIRPVDWARAAEAFELPLVVNTTPAGAADELASRLPSRPGTLFDVLYHPWPTALAAAWAERGGAVLGGLDLLVHQAVLQFEQFTGVRPAPLAAMRDAGERALAAR</sequence>
<evidence type="ECO:0000256" key="2">
    <source>
        <dbReference type="ARBA" id="ARBA00023141"/>
    </source>
</evidence>
<dbReference type="Gene3D" id="3.40.50.720">
    <property type="entry name" value="NAD(P)-binding Rossmann-like Domain"/>
    <property type="match status" value="1"/>
</dbReference>
<dbReference type="PANTHER" id="PTHR21089">
    <property type="entry name" value="SHIKIMATE DEHYDROGENASE"/>
    <property type="match status" value="1"/>
</dbReference>
<dbReference type="InterPro" id="IPR041121">
    <property type="entry name" value="SDH_C"/>
</dbReference>
<evidence type="ECO:0000313" key="6">
    <source>
        <dbReference type="Proteomes" id="UP001596174"/>
    </source>
</evidence>
<dbReference type="InterPro" id="IPR022893">
    <property type="entry name" value="Shikimate_DH_fam"/>
</dbReference>
<dbReference type="EMBL" id="JBHSQJ010000146">
    <property type="protein sequence ID" value="MFC5911091.1"/>
    <property type="molecule type" value="Genomic_DNA"/>
</dbReference>
<dbReference type="Pfam" id="PF08501">
    <property type="entry name" value="Shikimate_dh_N"/>
    <property type="match status" value="1"/>
</dbReference>
<dbReference type="Gene3D" id="3.40.50.10860">
    <property type="entry name" value="Leucine Dehydrogenase, chain A, domain 1"/>
    <property type="match status" value="1"/>
</dbReference>
<evidence type="ECO:0000259" key="3">
    <source>
        <dbReference type="Pfam" id="PF08501"/>
    </source>
</evidence>
<organism evidence="5 6">
    <name type="scientific">Streptacidiphilus monticola</name>
    <dbReference type="NCBI Taxonomy" id="2161674"/>
    <lineage>
        <taxon>Bacteria</taxon>
        <taxon>Bacillati</taxon>
        <taxon>Actinomycetota</taxon>
        <taxon>Actinomycetes</taxon>
        <taxon>Kitasatosporales</taxon>
        <taxon>Streptomycetaceae</taxon>
        <taxon>Streptacidiphilus</taxon>
    </lineage>
</organism>
<feature type="domain" description="Shikimate dehydrogenase substrate binding N-terminal" evidence="3">
    <location>
        <begin position="6"/>
        <end position="92"/>
    </location>
</feature>
<reference evidence="6" key="1">
    <citation type="journal article" date="2019" name="Int. J. Syst. Evol. Microbiol.">
        <title>The Global Catalogue of Microorganisms (GCM) 10K type strain sequencing project: providing services to taxonomists for standard genome sequencing and annotation.</title>
        <authorList>
            <consortium name="The Broad Institute Genomics Platform"/>
            <consortium name="The Broad Institute Genome Sequencing Center for Infectious Disease"/>
            <person name="Wu L."/>
            <person name="Ma J."/>
        </authorList>
    </citation>
    <scope>NUCLEOTIDE SEQUENCE [LARGE SCALE GENOMIC DNA]</scope>
    <source>
        <strain evidence="6">JCM 4816</strain>
    </source>
</reference>
<comment type="pathway">
    <text evidence="1">Metabolic intermediate biosynthesis; chorismate biosynthesis; chorismate from D-erythrose 4-phosphate and phosphoenolpyruvate: step 4/7.</text>
</comment>
<keyword evidence="5" id="KW-0560">Oxidoreductase</keyword>
<evidence type="ECO:0000256" key="1">
    <source>
        <dbReference type="ARBA" id="ARBA00004871"/>
    </source>
</evidence>
<dbReference type="GO" id="GO:0004764">
    <property type="term" value="F:shikimate 3-dehydrogenase (NADP+) activity"/>
    <property type="evidence" value="ECO:0007669"/>
    <property type="project" value="UniProtKB-EC"/>
</dbReference>
<dbReference type="InterPro" id="IPR013708">
    <property type="entry name" value="Shikimate_DH-bd_N"/>
</dbReference>
<dbReference type="SUPFAM" id="SSF51735">
    <property type="entry name" value="NAD(P)-binding Rossmann-fold domains"/>
    <property type="match status" value="1"/>
</dbReference>
<keyword evidence="2" id="KW-0028">Amino-acid biosynthesis</keyword>
<dbReference type="CDD" id="cd01065">
    <property type="entry name" value="NAD_bind_Shikimate_DH"/>
    <property type="match status" value="1"/>
</dbReference>
<evidence type="ECO:0000313" key="5">
    <source>
        <dbReference type="EMBL" id="MFC5911091.1"/>
    </source>
</evidence>
<gene>
    <name evidence="5" type="ORF">ACFP3V_28280</name>
</gene>
<dbReference type="InterPro" id="IPR046346">
    <property type="entry name" value="Aminoacid_DH-like_N_sf"/>
</dbReference>
<feature type="domain" description="SDH C-terminal" evidence="4">
    <location>
        <begin position="239"/>
        <end position="268"/>
    </location>
</feature>
<keyword evidence="6" id="KW-1185">Reference proteome</keyword>
<accession>A0ABW1GCF3</accession>
<keyword evidence="2" id="KW-0057">Aromatic amino acid biosynthesis</keyword>
<dbReference type="InterPro" id="IPR036291">
    <property type="entry name" value="NAD(P)-bd_dom_sf"/>
</dbReference>
<dbReference type="SUPFAM" id="SSF53223">
    <property type="entry name" value="Aminoacid dehydrogenase-like, N-terminal domain"/>
    <property type="match status" value="1"/>
</dbReference>
<dbReference type="PANTHER" id="PTHR21089:SF1">
    <property type="entry name" value="BIFUNCTIONAL 3-DEHYDROQUINATE DEHYDRATASE_SHIKIMATE DEHYDROGENASE, CHLOROPLASTIC"/>
    <property type="match status" value="1"/>
</dbReference>
<dbReference type="Pfam" id="PF18317">
    <property type="entry name" value="SDH_C"/>
    <property type="match status" value="1"/>
</dbReference>
<dbReference type="NCBIfam" id="NF001311">
    <property type="entry name" value="PRK00258.1-3"/>
    <property type="match status" value="1"/>
</dbReference>